<proteinExistence type="predicted"/>
<dbReference type="AlphaFoldDB" id="A0A542D835"/>
<sequence length="117" mass="13453">MGIKRYGINWFGTLDLIVEIDHDIMTEEKLHQINNFWTDSKGRLTDEDGNILHVVLKILGRRCFHLCTADWFDGSELAAKFDEEGWPPMDGSHGIRIIDCDELEFDVSDITVSEIVE</sequence>
<comment type="caution">
    <text evidence="1">The sequence shown here is derived from an EMBL/GenBank/DDBJ whole genome shotgun (WGS) entry which is preliminary data.</text>
</comment>
<dbReference type="Pfam" id="PF10800">
    <property type="entry name" value="DUF2528"/>
    <property type="match status" value="1"/>
</dbReference>
<gene>
    <name evidence="1" type="ORF">FHU10_1230</name>
</gene>
<name>A0A542D835_SERFO</name>
<dbReference type="EMBL" id="VISQ01000001">
    <property type="protein sequence ID" value="TVZ68774.1"/>
    <property type="molecule type" value="Genomic_DNA"/>
</dbReference>
<evidence type="ECO:0000313" key="1">
    <source>
        <dbReference type="EMBL" id="TVZ68774.1"/>
    </source>
</evidence>
<accession>A0A542D835</accession>
<reference evidence="1" key="1">
    <citation type="submission" date="2019-06" db="EMBL/GenBank/DDBJ databases">
        <authorList>
            <person name="Deangelis K."/>
            <person name="Huntemann M."/>
            <person name="Clum A."/>
            <person name="Pillay M."/>
            <person name="Palaniappan K."/>
            <person name="Varghese N."/>
            <person name="Mikhailova N."/>
            <person name="Stamatis D."/>
            <person name="Reddy T."/>
            <person name="Daum C."/>
            <person name="Shapiro N."/>
            <person name="Ivanova N."/>
            <person name="Kyrpides N."/>
            <person name="Woyke T."/>
        </authorList>
    </citation>
    <scope>NUCLEOTIDE SEQUENCE [LARGE SCALE GENOMIC DNA]</scope>
    <source>
        <strain evidence="1">128R</strain>
    </source>
</reference>
<dbReference type="OrthoDB" id="6691880at2"/>
<dbReference type="InterPro" id="IPR024252">
    <property type="entry name" value="DUF2528"/>
</dbReference>
<reference evidence="1" key="2">
    <citation type="submission" date="2019-08" db="EMBL/GenBank/DDBJ databases">
        <title>Investigation of anaerobic lignin degradation for improved lignocellulosic biofuels.</title>
        <authorList>
            <person name="Deangelis K.PhD."/>
        </authorList>
    </citation>
    <scope>NUCLEOTIDE SEQUENCE [LARGE SCALE GENOMIC DNA]</scope>
    <source>
        <strain evidence="1">128R</strain>
    </source>
</reference>
<organism evidence="1">
    <name type="scientific">Serratia fonticola</name>
    <dbReference type="NCBI Taxonomy" id="47917"/>
    <lineage>
        <taxon>Bacteria</taxon>
        <taxon>Pseudomonadati</taxon>
        <taxon>Pseudomonadota</taxon>
        <taxon>Gammaproteobacteria</taxon>
        <taxon>Enterobacterales</taxon>
        <taxon>Yersiniaceae</taxon>
        <taxon>Serratia</taxon>
    </lineage>
</organism>
<protein>
    <submittedName>
        <fullName evidence="1">Uncharacterized protein DUF2528</fullName>
    </submittedName>
</protein>